<dbReference type="Proteomes" id="UP000182334">
    <property type="component" value="Chromosome I"/>
</dbReference>
<dbReference type="InterPro" id="IPR014756">
    <property type="entry name" value="Ig_E-set"/>
</dbReference>
<organism evidence="3 4">
    <name type="scientific">Sungouiella intermedia</name>
    <dbReference type="NCBI Taxonomy" id="45354"/>
    <lineage>
        <taxon>Eukaryota</taxon>
        <taxon>Fungi</taxon>
        <taxon>Dikarya</taxon>
        <taxon>Ascomycota</taxon>
        <taxon>Saccharomycotina</taxon>
        <taxon>Pichiomycetes</taxon>
        <taxon>Metschnikowiaceae</taxon>
        <taxon>Sungouiella</taxon>
    </lineage>
</organism>
<evidence type="ECO:0000313" key="4">
    <source>
        <dbReference type="Proteomes" id="UP000182334"/>
    </source>
</evidence>
<dbReference type="InterPro" id="IPR011021">
    <property type="entry name" value="Arrestin-like_N"/>
</dbReference>
<feature type="compositionally biased region" description="Polar residues" evidence="1">
    <location>
        <begin position="530"/>
        <end position="539"/>
    </location>
</feature>
<feature type="compositionally biased region" description="Low complexity" evidence="1">
    <location>
        <begin position="169"/>
        <end position="184"/>
    </location>
</feature>
<protein>
    <submittedName>
        <fullName evidence="3">CIC11C00000000903</fullName>
    </submittedName>
</protein>
<dbReference type="GO" id="GO:0030674">
    <property type="term" value="F:protein-macromolecule adaptor activity"/>
    <property type="evidence" value="ECO:0007669"/>
    <property type="project" value="TreeGrafter"/>
</dbReference>
<feature type="region of interest" description="Disordered" evidence="1">
    <location>
        <begin position="164"/>
        <end position="184"/>
    </location>
</feature>
<dbReference type="OrthoDB" id="3365616at2759"/>
<feature type="region of interest" description="Disordered" evidence="1">
    <location>
        <begin position="530"/>
        <end position="608"/>
    </location>
</feature>
<evidence type="ECO:0000256" key="1">
    <source>
        <dbReference type="SAM" id="MobiDB-lite"/>
    </source>
</evidence>
<gene>
    <name evidence="3" type="ORF">SAMEA4029010_CIC11G00000000903</name>
</gene>
<dbReference type="SUPFAM" id="SSF81296">
    <property type="entry name" value="E set domains"/>
    <property type="match status" value="1"/>
</dbReference>
<accession>A0A1L0D4A2</accession>
<dbReference type="Gene3D" id="2.60.40.640">
    <property type="match status" value="1"/>
</dbReference>
<feature type="domain" description="Arrestin-like N-terminal" evidence="2">
    <location>
        <begin position="6"/>
        <end position="124"/>
    </location>
</feature>
<dbReference type="EMBL" id="LT635756">
    <property type="protein sequence ID" value="SGZ46334.1"/>
    <property type="molecule type" value="Genomic_DNA"/>
</dbReference>
<dbReference type="PANTHER" id="PTHR11188:SF17">
    <property type="entry name" value="FI21816P1"/>
    <property type="match status" value="1"/>
</dbReference>
<keyword evidence="4" id="KW-1185">Reference proteome</keyword>
<dbReference type="AlphaFoldDB" id="A0A1L0D4A2"/>
<dbReference type="Pfam" id="PF00339">
    <property type="entry name" value="Arrestin_N"/>
    <property type="match status" value="1"/>
</dbReference>
<sequence>MGCDVQVEIDKSSTSGTFTNYDLISGVVKLTTTSSISLAYIQVKLEGISTTELTVPKGRQGREKNREKKDKLLQDVHKVLYDSLIVFPPENIRLVSTSKEFTLTPGNYTYPFEFKIPLNNACSKVSGVTNKILINKKFDVVINNGNFNSAVLKNAANNYLQGYTNPNAQNSRQQSKQQSMNQQNYHIQSQLPPSLGNTGDPASVRYFVKVTCKRSSFLKMNLRAFDPFKFLPLDLDAHNQPLVEGRLYEEYREMFYRKDMVFKDRLPEIVGVKPEPIKALPKLPSAIPPKRGFILSLFGTPSPPPARNTSTQRGASSGVEVNTTSVPFSFEVRFRYPASVTPLHPPLFQLFFVTDVNPSKYSLAQYGKPDESNGLGVIYLQRLTIELRSTTHISVLETDGATSDIHQAKSEQTFQLCNNTYHNLQFDLKNAKRLKSSSASSTGFVSAGAYELEIPRKYFDNWDIPPHLAPTFATCNINRTYSLSIVAGVSSEQIVDMNNRTEVERKVRYVDLFCPEVKVMSGLKLTSTLHSNASGTSLGRSDRKGSVGPEWQPMLPKRPSVHSVPSEKGSASSAEDVSQLPPTYDDVVRESTFQDNSEHYRARRRYGG</sequence>
<dbReference type="InterPro" id="IPR050357">
    <property type="entry name" value="Arrestin_domain-protein"/>
</dbReference>
<dbReference type="GO" id="GO:0005829">
    <property type="term" value="C:cytosol"/>
    <property type="evidence" value="ECO:0007669"/>
    <property type="project" value="TreeGrafter"/>
</dbReference>
<dbReference type="GO" id="GO:0031625">
    <property type="term" value="F:ubiquitin protein ligase binding"/>
    <property type="evidence" value="ECO:0007669"/>
    <property type="project" value="TreeGrafter"/>
</dbReference>
<evidence type="ECO:0000259" key="2">
    <source>
        <dbReference type="Pfam" id="PF00339"/>
    </source>
</evidence>
<dbReference type="STRING" id="45354.A0A1L0D4A2"/>
<evidence type="ECO:0000313" key="3">
    <source>
        <dbReference type="EMBL" id="SGZ46334.1"/>
    </source>
</evidence>
<dbReference type="PANTHER" id="PTHR11188">
    <property type="entry name" value="ARRESTIN DOMAIN CONTAINING PROTEIN"/>
    <property type="match status" value="1"/>
</dbReference>
<dbReference type="InterPro" id="IPR014752">
    <property type="entry name" value="Arrestin-like_C"/>
</dbReference>
<dbReference type="CDD" id="cd22952">
    <property type="entry name" value="ART10-like"/>
    <property type="match status" value="1"/>
</dbReference>
<proteinExistence type="predicted"/>
<reference evidence="3 4" key="1">
    <citation type="submission" date="2016-10" db="EMBL/GenBank/DDBJ databases">
        <authorList>
            <person name="de Groot N.N."/>
        </authorList>
    </citation>
    <scope>NUCLEOTIDE SEQUENCE [LARGE SCALE GENOMIC DNA]</scope>
    <source>
        <strain evidence="3 4">CBS 141442</strain>
    </source>
</reference>
<dbReference type="GO" id="GO:0005886">
    <property type="term" value="C:plasma membrane"/>
    <property type="evidence" value="ECO:0007669"/>
    <property type="project" value="TreeGrafter"/>
</dbReference>
<name>A0A1L0D4A2_9ASCO</name>
<dbReference type="GO" id="GO:0070086">
    <property type="term" value="P:ubiquitin-dependent endocytosis"/>
    <property type="evidence" value="ECO:0007669"/>
    <property type="project" value="TreeGrafter"/>
</dbReference>